<dbReference type="SMART" id="SM00066">
    <property type="entry name" value="GAL4"/>
    <property type="match status" value="1"/>
</dbReference>
<keyword evidence="8" id="KW-1185">Reference proteome</keyword>
<dbReference type="Proteomes" id="UP000019471">
    <property type="component" value="Unassembled WGS sequence"/>
</dbReference>
<dbReference type="EMBL" id="AMGX01000013">
    <property type="protein sequence ID" value="EXJ68678.1"/>
    <property type="molecule type" value="Genomic_DNA"/>
</dbReference>
<gene>
    <name evidence="7" type="ORF">A1O5_08472</name>
</gene>
<dbReference type="PANTHER" id="PTHR47657">
    <property type="entry name" value="STEROL REGULATORY ELEMENT-BINDING PROTEIN ECM22"/>
    <property type="match status" value="1"/>
</dbReference>
<dbReference type="Pfam" id="PF11951">
    <property type="entry name" value="Fungal_trans_2"/>
    <property type="match status" value="1"/>
</dbReference>
<feature type="domain" description="Zn(2)-C6 fungal-type" evidence="6">
    <location>
        <begin position="19"/>
        <end position="49"/>
    </location>
</feature>
<dbReference type="STRING" id="1182543.W9WL75"/>
<accession>W9WL75</accession>
<dbReference type="Gene3D" id="4.10.240.10">
    <property type="entry name" value="Zn(2)-C6 fungal-type DNA-binding domain"/>
    <property type="match status" value="1"/>
</dbReference>
<feature type="region of interest" description="Disordered" evidence="5">
    <location>
        <begin position="489"/>
        <end position="544"/>
    </location>
</feature>
<dbReference type="InterPro" id="IPR001138">
    <property type="entry name" value="Zn2Cys6_DnaBD"/>
</dbReference>
<protein>
    <recommendedName>
        <fullName evidence="6">Zn(2)-C6 fungal-type domain-containing protein</fullName>
    </recommendedName>
</protein>
<name>W9WL75_9EURO</name>
<dbReference type="OrthoDB" id="1924260at2759"/>
<dbReference type="SUPFAM" id="SSF57701">
    <property type="entry name" value="Zn2/Cys6 DNA-binding domain"/>
    <property type="match status" value="1"/>
</dbReference>
<dbReference type="Pfam" id="PF00172">
    <property type="entry name" value="Zn_clus"/>
    <property type="match status" value="1"/>
</dbReference>
<reference evidence="7 8" key="1">
    <citation type="submission" date="2013-03" db="EMBL/GenBank/DDBJ databases">
        <title>The Genome Sequence of Cladophialophora psammophila CBS 110553.</title>
        <authorList>
            <consortium name="The Broad Institute Genomics Platform"/>
            <person name="Cuomo C."/>
            <person name="de Hoog S."/>
            <person name="Gorbushina A."/>
            <person name="Walker B."/>
            <person name="Young S.K."/>
            <person name="Zeng Q."/>
            <person name="Gargeya S."/>
            <person name="Fitzgerald M."/>
            <person name="Haas B."/>
            <person name="Abouelleil A."/>
            <person name="Allen A.W."/>
            <person name="Alvarado L."/>
            <person name="Arachchi H.M."/>
            <person name="Berlin A.M."/>
            <person name="Chapman S.B."/>
            <person name="Gainer-Dewar J."/>
            <person name="Goldberg J."/>
            <person name="Griggs A."/>
            <person name="Gujja S."/>
            <person name="Hansen M."/>
            <person name="Howarth C."/>
            <person name="Imamovic A."/>
            <person name="Ireland A."/>
            <person name="Larimer J."/>
            <person name="McCowan C."/>
            <person name="Murphy C."/>
            <person name="Pearson M."/>
            <person name="Poon T.W."/>
            <person name="Priest M."/>
            <person name="Roberts A."/>
            <person name="Saif S."/>
            <person name="Shea T."/>
            <person name="Sisk P."/>
            <person name="Sykes S."/>
            <person name="Wortman J."/>
            <person name="Nusbaum C."/>
            <person name="Birren B."/>
        </authorList>
    </citation>
    <scope>NUCLEOTIDE SEQUENCE [LARGE SCALE GENOMIC DNA]</scope>
    <source>
        <strain evidence="7 8">CBS 110553</strain>
    </source>
</reference>
<dbReference type="GO" id="GO:0000981">
    <property type="term" value="F:DNA-binding transcription factor activity, RNA polymerase II-specific"/>
    <property type="evidence" value="ECO:0007669"/>
    <property type="project" value="InterPro"/>
</dbReference>
<evidence type="ECO:0000256" key="5">
    <source>
        <dbReference type="SAM" id="MobiDB-lite"/>
    </source>
</evidence>
<evidence type="ECO:0000256" key="4">
    <source>
        <dbReference type="ARBA" id="ARBA00023242"/>
    </source>
</evidence>
<dbReference type="InterPro" id="IPR052400">
    <property type="entry name" value="Zn2-C6_fungal_TF"/>
</dbReference>
<evidence type="ECO:0000256" key="2">
    <source>
        <dbReference type="ARBA" id="ARBA00023125"/>
    </source>
</evidence>
<dbReference type="PROSITE" id="PS00463">
    <property type="entry name" value="ZN2_CY6_FUNGAL_1"/>
    <property type="match status" value="1"/>
</dbReference>
<dbReference type="HOGENOM" id="CLU_018979_3_0_1"/>
<evidence type="ECO:0000313" key="7">
    <source>
        <dbReference type="EMBL" id="EXJ68678.1"/>
    </source>
</evidence>
<evidence type="ECO:0000256" key="3">
    <source>
        <dbReference type="ARBA" id="ARBA00023163"/>
    </source>
</evidence>
<dbReference type="PANTHER" id="PTHR47657:SF12">
    <property type="entry name" value="ZN(II)2CYS6 TRANSCRIPTION FACTOR (EUROFUNG)"/>
    <property type="match status" value="1"/>
</dbReference>
<keyword evidence="4" id="KW-0539">Nucleus</keyword>
<organism evidence="7 8">
    <name type="scientific">Cladophialophora psammophila CBS 110553</name>
    <dbReference type="NCBI Taxonomy" id="1182543"/>
    <lineage>
        <taxon>Eukaryota</taxon>
        <taxon>Fungi</taxon>
        <taxon>Dikarya</taxon>
        <taxon>Ascomycota</taxon>
        <taxon>Pezizomycotina</taxon>
        <taxon>Eurotiomycetes</taxon>
        <taxon>Chaetothyriomycetidae</taxon>
        <taxon>Chaetothyriales</taxon>
        <taxon>Herpotrichiellaceae</taxon>
        <taxon>Cladophialophora</taxon>
    </lineage>
</organism>
<dbReference type="GO" id="GO:0003677">
    <property type="term" value="F:DNA binding"/>
    <property type="evidence" value="ECO:0007669"/>
    <property type="project" value="UniProtKB-KW"/>
</dbReference>
<dbReference type="InterPro" id="IPR036864">
    <property type="entry name" value="Zn2-C6_fun-type_DNA-bd_sf"/>
</dbReference>
<dbReference type="GeneID" id="19193171"/>
<feature type="compositionally biased region" description="Low complexity" evidence="5">
    <location>
        <begin position="500"/>
        <end position="511"/>
    </location>
</feature>
<proteinExistence type="predicted"/>
<dbReference type="eggNOG" id="ENOG502R6NR">
    <property type="taxonomic scope" value="Eukaryota"/>
</dbReference>
<evidence type="ECO:0000256" key="1">
    <source>
        <dbReference type="ARBA" id="ARBA00023015"/>
    </source>
</evidence>
<feature type="region of interest" description="Disordered" evidence="5">
    <location>
        <begin position="423"/>
        <end position="468"/>
    </location>
</feature>
<dbReference type="GO" id="GO:0008270">
    <property type="term" value="F:zinc ion binding"/>
    <property type="evidence" value="ECO:0007669"/>
    <property type="project" value="InterPro"/>
</dbReference>
<sequence length="579" mass="64593">MAGPGGGPPRKSHTKSRKGCKTCKRRHIRCDETFPQCRNCTKHNCRCDYMDMQAAGEEPMKGTKPPDLLMSPELQRRLDNWRITGESPLQELRVPDRIYWTRFSTIDLRLVHHITTLSIDMYNRGYSTCTPWDFKMLSLISAALSHDFVMSALLALSASHLAWQTKNTDTENLAYHHRGVAIKGLHEAIGAFSRENSEAILAASILLSWQATDWRSWASLQQGVSTVLSAMRAWIHESDLVRYLENQRTMVRARTPATPTMPHTQTSIPHEDLRRIEQITTALHNLRLRLSTNEELQEYAGRLVDYLQDLQRDLSTQAPDKAFSRLQPLRDMIFWLPPQVLRGTDTDLGALTLLSHLYASALAVEPLFPDIGGAYLGSMSLFPLEKLHDILRARRATQPQDANVQTALSLMDVPVQIMTSYKMRQRHNSQGSQSVEGYHYSPQGSPYAGPRMPIASPTSDSSAAPIYPNSPLHAPGSLSIPGSAYFQAALGPGEGRRESSISSASSLGRAHSMSDRSLASSSPHTMGMVYGSPATQHPRSSHELPGSRIDYFGQIQAPYNPYGSMNMNTRFVAPSQLWT</sequence>
<keyword evidence="1" id="KW-0805">Transcription regulation</keyword>
<comment type="caution">
    <text evidence="7">The sequence shown here is derived from an EMBL/GenBank/DDBJ whole genome shotgun (WGS) entry which is preliminary data.</text>
</comment>
<dbReference type="CDD" id="cd00067">
    <property type="entry name" value="GAL4"/>
    <property type="match status" value="1"/>
</dbReference>
<evidence type="ECO:0000313" key="8">
    <source>
        <dbReference type="Proteomes" id="UP000019471"/>
    </source>
</evidence>
<dbReference type="AlphaFoldDB" id="W9WL75"/>
<dbReference type="RefSeq" id="XP_007747244.1">
    <property type="nucleotide sequence ID" value="XM_007749054.1"/>
</dbReference>
<dbReference type="PROSITE" id="PS50048">
    <property type="entry name" value="ZN2_CY6_FUNGAL_2"/>
    <property type="match status" value="1"/>
</dbReference>
<evidence type="ECO:0000259" key="6">
    <source>
        <dbReference type="PROSITE" id="PS50048"/>
    </source>
</evidence>
<keyword evidence="3" id="KW-0804">Transcription</keyword>
<keyword evidence="2" id="KW-0238">DNA-binding</keyword>
<feature type="compositionally biased region" description="Polar residues" evidence="5">
    <location>
        <begin position="515"/>
        <end position="524"/>
    </location>
</feature>
<dbReference type="InterPro" id="IPR021858">
    <property type="entry name" value="Fun_TF"/>
</dbReference>